<dbReference type="AlphaFoldDB" id="A0A5B2ZAW4"/>
<protein>
    <submittedName>
        <fullName evidence="2">Uncharacterized protein</fullName>
    </submittedName>
</protein>
<evidence type="ECO:0000256" key="1">
    <source>
        <dbReference type="SAM" id="Phobius"/>
    </source>
</evidence>
<gene>
    <name evidence="2" type="ORF">F0415_10280</name>
</gene>
<dbReference type="EMBL" id="VUOD01000008">
    <property type="protein sequence ID" value="KAA2284272.1"/>
    <property type="molecule type" value="Genomic_DNA"/>
</dbReference>
<keyword evidence="1" id="KW-0472">Membrane</keyword>
<accession>A0A5B2ZAW4</accession>
<dbReference type="RefSeq" id="WP_149861134.1">
    <property type="nucleotide sequence ID" value="NZ_VUOD01000008.1"/>
</dbReference>
<feature type="transmembrane region" description="Helical" evidence="1">
    <location>
        <begin position="230"/>
        <end position="263"/>
    </location>
</feature>
<feature type="transmembrane region" description="Helical" evidence="1">
    <location>
        <begin position="119"/>
        <end position="147"/>
    </location>
</feature>
<evidence type="ECO:0000313" key="3">
    <source>
        <dbReference type="Proteomes" id="UP000322165"/>
    </source>
</evidence>
<feature type="transmembrane region" description="Helical" evidence="1">
    <location>
        <begin position="269"/>
        <end position="295"/>
    </location>
</feature>
<feature type="transmembrane region" description="Helical" evidence="1">
    <location>
        <begin position="183"/>
        <end position="209"/>
    </location>
</feature>
<feature type="transmembrane region" description="Helical" evidence="1">
    <location>
        <begin position="38"/>
        <end position="68"/>
    </location>
</feature>
<proteinExistence type="predicted"/>
<keyword evidence="1" id="KW-1133">Transmembrane helix</keyword>
<name>A0A5B2ZAW4_9GAMM</name>
<dbReference type="Proteomes" id="UP000322165">
    <property type="component" value="Unassembled WGS sequence"/>
</dbReference>
<keyword evidence="3" id="KW-1185">Reference proteome</keyword>
<reference evidence="2 3" key="1">
    <citation type="submission" date="2019-09" db="EMBL/GenBank/DDBJ databases">
        <title>Arenimonas chukotkensis sp. nov., a bacterium isolated from Chukotka hot spring, Arctic region, Russia.</title>
        <authorList>
            <person name="Zayulina K.S."/>
            <person name="Prokofeva M.I."/>
            <person name="Elcheninov A.G."/>
            <person name="Novikov A."/>
            <person name="Kochetkova T.V."/>
            <person name="Kublanov I.V."/>
        </authorList>
    </citation>
    <scope>NUCLEOTIDE SEQUENCE [LARGE SCALE GENOMIC DNA]</scope>
    <source>
        <strain evidence="2 3">3729k</strain>
    </source>
</reference>
<reference evidence="2 3" key="2">
    <citation type="submission" date="2019-09" db="EMBL/GenBank/DDBJ databases">
        <authorList>
            <person name="Mazur A."/>
        </authorList>
    </citation>
    <scope>NUCLEOTIDE SEQUENCE [LARGE SCALE GENOMIC DNA]</scope>
    <source>
        <strain evidence="2 3">3729k</strain>
    </source>
</reference>
<keyword evidence="1" id="KW-0812">Transmembrane</keyword>
<organism evidence="2 3">
    <name type="scientific">Arenimonas fontis</name>
    <dbReference type="NCBI Taxonomy" id="2608255"/>
    <lineage>
        <taxon>Bacteria</taxon>
        <taxon>Pseudomonadati</taxon>
        <taxon>Pseudomonadota</taxon>
        <taxon>Gammaproteobacteria</taxon>
        <taxon>Lysobacterales</taxon>
        <taxon>Lysobacteraceae</taxon>
        <taxon>Arenimonas</taxon>
    </lineage>
</organism>
<feature type="transmembrane region" description="Helical" evidence="1">
    <location>
        <begin position="80"/>
        <end position="98"/>
    </location>
</feature>
<comment type="caution">
    <text evidence="2">The sequence shown here is derived from an EMBL/GenBank/DDBJ whole genome shotgun (WGS) entry which is preliminary data.</text>
</comment>
<sequence length="315" mass="32216">MSSETEGGMDGIRKIEAGSALSWFTRAVDVGGRQARGLFAAAALGVLAMGAAAMVAALLLAVLVAAGLSPGEKPDIGRSMLVALPIILLFSLLMPVFGGGMQQVLHQAEAGRPVGAGDIFAGFVGGRFGSLAGLAILPLAGLALTLANYHVFGGPEYFAQYVAMLEEMTRGGQPVPPEVRSPALLFLVGMAINAVQTVLQLITVPLVQLSGRGTLGAIADGFRMMARNPGAVLTALALGLAAALVLAIVLAIGLMILALLAGLVPVLGVPLMLVLAFALMVVLFVIYHGIGYYAWRDQFGAPGRAPPAAPAQLEV</sequence>
<evidence type="ECO:0000313" key="2">
    <source>
        <dbReference type="EMBL" id="KAA2284272.1"/>
    </source>
</evidence>